<dbReference type="AlphaFoldDB" id="C4WMC5"/>
<comment type="caution">
    <text evidence="2">The sequence shown here is derived from an EMBL/GenBank/DDBJ whole genome shotgun (WGS) entry which is preliminary data.</text>
</comment>
<feature type="transmembrane region" description="Helical" evidence="1">
    <location>
        <begin position="14"/>
        <end position="35"/>
    </location>
</feature>
<dbReference type="EMBL" id="ACQA01000002">
    <property type="protein sequence ID" value="EEQ93123.1"/>
    <property type="molecule type" value="Genomic_DNA"/>
</dbReference>
<keyword evidence="1" id="KW-0472">Membrane</keyword>
<accession>C4WMC5</accession>
<dbReference type="HOGENOM" id="CLU_3330888_0_0_5"/>
<dbReference type="Proteomes" id="UP000004386">
    <property type="component" value="Unassembled WGS sequence"/>
</dbReference>
<gene>
    <name evidence="2" type="ORF">OINT_2000257</name>
</gene>
<reference evidence="2 3" key="1">
    <citation type="submission" date="2009-05" db="EMBL/GenBank/DDBJ databases">
        <authorList>
            <person name="Setubal J.C."/>
            <person name="Boyle S."/>
            <person name="Crasta O.R."/>
            <person name="Gillespie J.J."/>
            <person name="Kenyon R.W."/>
            <person name="Lu J."/>
            <person name="Mane S."/>
            <person name="Nagrani S."/>
            <person name="Shallom J.M."/>
            <person name="Shallom S."/>
            <person name="Shukla M."/>
            <person name="Snyder E.E."/>
            <person name="Sobral B.W."/>
            <person name="Wattam A.R."/>
            <person name="Will R."/>
            <person name="Williams K."/>
            <person name="Yoo H."/>
            <person name="Munk C."/>
            <person name="Tapia R."/>
            <person name="Green L."/>
            <person name="Rogers Y."/>
            <person name="Detter J.C."/>
            <person name="Bruce D."/>
            <person name="Brettin T.S."/>
            <person name="Tsolis R."/>
        </authorList>
    </citation>
    <scope>NUCLEOTIDE SEQUENCE [LARGE SCALE GENOMIC DNA]</scope>
    <source>
        <strain evidence="2 3">LMG 3301</strain>
    </source>
</reference>
<proteinExistence type="predicted"/>
<evidence type="ECO:0000256" key="1">
    <source>
        <dbReference type="SAM" id="Phobius"/>
    </source>
</evidence>
<evidence type="ECO:0000313" key="3">
    <source>
        <dbReference type="Proteomes" id="UP000004386"/>
    </source>
</evidence>
<organism evidence="2 3">
    <name type="scientific">Brucella intermedia LMG 3301</name>
    <dbReference type="NCBI Taxonomy" id="641118"/>
    <lineage>
        <taxon>Bacteria</taxon>
        <taxon>Pseudomonadati</taxon>
        <taxon>Pseudomonadota</taxon>
        <taxon>Alphaproteobacteria</taxon>
        <taxon>Hyphomicrobiales</taxon>
        <taxon>Brucellaceae</taxon>
        <taxon>Brucella/Ochrobactrum group</taxon>
        <taxon>Brucella</taxon>
    </lineage>
</organism>
<sequence>MADRRELFGKTSGLNLRAILFTGFLTMVQIAYLFFSKL</sequence>
<protein>
    <submittedName>
        <fullName evidence="2">Uncharacterized protein</fullName>
    </submittedName>
</protein>
<name>C4WMC5_9HYPH</name>
<keyword evidence="1" id="KW-1133">Transmembrane helix</keyword>
<evidence type="ECO:0000313" key="2">
    <source>
        <dbReference type="EMBL" id="EEQ93123.1"/>
    </source>
</evidence>
<keyword evidence="1" id="KW-0812">Transmembrane</keyword>